<reference evidence="2 3" key="1">
    <citation type="journal article" date="2016" name="Biochim. Biophys. Acta">
        <title>Characterization of red-shifted phycobilisomes isolated from the chlorophyll f-containing cyanobacterium Halomicronema hongdechloris.</title>
        <authorList>
            <person name="Li Y."/>
            <person name="Lin Y."/>
            <person name="Garvey C.J."/>
            <person name="Birch D."/>
            <person name="Corkery R.W."/>
            <person name="Loughlin P.C."/>
            <person name="Scheer H."/>
            <person name="Willows R.D."/>
            <person name="Chen M."/>
        </authorList>
    </citation>
    <scope>NUCLEOTIDE SEQUENCE [LARGE SCALE GENOMIC DNA]</scope>
    <source>
        <strain evidence="2 3">C2206</strain>
    </source>
</reference>
<organism evidence="2 3">
    <name type="scientific">Halomicronema hongdechloris C2206</name>
    <dbReference type="NCBI Taxonomy" id="1641165"/>
    <lineage>
        <taxon>Bacteria</taxon>
        <taxon>Bacillati</taxon>
        <taxon>Cyanobacteriota</taxon>
        <taxon>Cyanophyceae</taxon>
        <taxon>Nodosilineales</taxon>
        <taxon>Nodosilineaceae</taxon>
        <taxon>Halomicronema</taxon>
    </lineage>
</organism>
<evidence type="ECO:0000313" key="2">
    <source>
        <dbReference type="EMBL" id="ASC70960.1"/>
    </source>
</evidence>
<dbReference type="Proteomes" id="UP000191901">
    <property type="component" value="Chromosome"/>
</dbReference>
<dbReference type="PANTHER" id="PTHR41709">
    <property type="entry name" value="KAIB-LIKE PROTEIN 1"/>
    <property type="match status" value="1"/>
</dbReference>
<dbReference type="Pfam" id="PF07689">
    <property type="entry name" value="KaiB"/>
    <property type="match status" value="1"/>
</dbReference>
<dbReference type="SUPFAM" id="SSF52833">
    <property type="entry name" value="Thioredoxin-like"/>
    <property type="match status" value="1"/>
</dbReference>
<dbReference type="OrthoDB" id="5458519at2"/>
<dbReference type="RefSeq" id="WP_080810619.1">
    <property type="nucleotide sequence ID" value="NZ_CP021983.2"/>
</dbReference>
<dbReference type="PANTHER" id="PTHR41709:SF2">
    <property type="entry name" value="CIRCADIAN CLOCK PROTEIN KAIB2"/>
    <property type="match status" value="1"/>
</dbReference>
<dbReference type="CDD" id="cd02978">
    <property type="entry name" value="KaiB_like"/>
    <property type="match status" value="1"/>
</dbReference>
<dbReference type="InterPro" id="IPR036249">
    <property type="entry name" value="Thioredoxin-like_sf"/>
</dbReference>
<dbReference type="Gene3D" id="3.40.30.10">
    <property type="entry name" value="Glutaredoxin"/>
    <property type="match status" value="1"/>
</dbReference>
<dbReference type="AlphaFoldDB" id="A0A1Z3HKY3"/>
<gene>
    <name evidence="2" type="primary">kaiB_2</name>
    <name evidence="2" type="ORF">XM38_019090</name>
</gene>
<dbReference type="SMART" id="SM01248">
    <property type="entry name" value="KaiB"/>
    <property type="match status" value="1"/>
</dbReference>
<dbReference type="EMBL" id="CP021983">
    <property type="protein sequence ID" value="ASC70960.1"/>
    <property type="molecule type" value="Genomic_DNA"/>
</dbReference>
<evidence type="ECO:0000313" key="3">
    <source>
        <dbReference type="Proteomes" id="UP000191901"/>
    </source>
</evidence>
<dbReference type="STRING" id="1641165.XM38_15120"/>
<dbReference type="KEGG" id="hhg:XM38_019090"/>
<accession>A0A1Z3HKY3</accession>
<feature type="domain" description="KaiB" evidence="1">
    <location>
        <begin position="162"/>
        <end position="243"/>
    </location>
</feature>
<evidence type="ECO:0000259" key="1">
    <source>
        <dbReference type="SMART" id="SM01248"/>
    </source>
</evidence>
<keyword evidence="3" id="KW-1185">Reference proteome</keyword>
<dbReference type="InterPro" id="IPR011649">
    <property type="entry name" value="KaiB_domain"/>
</dbReference>
<protein>
    <submittedName>
        <fullName evidence="2">Circadian clock protein KaiB</fullName>
    </submittedName>
</protein>
<dbReference type="InterPro" id="IPR039022">
    <property type="entry name" value="KaiB-like"/>
</dbReference>
<proteinExistence type="predicted"/>
<sequence>MSRSAEEFKGIALFTPGGDLVYCIAPHKQARWHRDLCATLQARLALPTSPEFLLPCYTATVESWQDPTTGQWQLVAEAYPRVMRYQALLNTVFDLDALSWQPVYSVVAGCSTSVLGNYRQQSPQLWQYHDLVLQVPTSTTAEPATETPTATFGDSPTGYVLRLFVAGYTSTTEYILTALQATLDQYLQQPYTLKVVDVYKHPEQAETDQVSATPTLVRVWPYPARRLVGDLDNVDRILSLLKG</sequence>
<name>A0A1Z3HKY3_9CYAN</name>
<dbReference type="GO" id="GO:0048511">
    <property type="term" value="P:rhythmic process"/>
    <property type="evidence" value="ECO:0007669"/>
    <property type="project" value="InterPro"/>
</dbReference>